<keyword evidence="2" id="KW-1185">Reference proteome</keyword>
<evidence type="ECO:0000313" key="2">
    <source>
        <dbReference type="Proteomes" id="UP000789860"/>
    </source>
</evidence>
<proteinExistence type="predicted"/>
<dbReference type="Proteomes" id="UP000789860">
    <property type="component" value="Unassembled WGS sequence"/>
</dbReference>
<evidence type="ECO:0000313" key="1">
    <source>
        <dbReference type="EMBL" id="CAG8720676.1"/>
    </source>
</evidence>
<accession>A0ACA9PTX0</accession>
<name>A0ACA9PTX0_9GLOM</name>
<organism evidence="1 2">
    <name type="scientific">Scutellospora calospora</name>
    <dbReference type="NCBI Taxonomy" id="85575"/>
    <lineage>
        <taxon>Eukaryota</taxon>
        <taxon>Fungi</taxon>
        <taxon>Fungi incertae sedis</taxon>
        <taxon>Mucoromycota</taxon>
        <taxon>Glomeromycotina</taxon>
        <taxon>Glomeromycetes</taxon>
        <taxon>Diversisporales</taxon>
        <taxon>Gigasporaceae</taxon>
        <taxon>Scutellospora</taxon>
    </lineage>
</organism>
<sequence>EVPYFHTEEAFAPYAPRYAPLQTILNSVAIRSTQVIDMYLSSSTCSTNNETFHRFTDRSIFYNSLSAGLSSTILNNISENLEKDIKVKILINIMCTLAIQIHMVKSIASLANLDTNDDVVRVLIYLCIASDGVKNSMTETTKEFAKALMQNLISNINDSTLEAINKRIAMKLFTK</sequence>
<reference evidence="1" key="1">
    <citation type="submission" date="2021-06" db="EMBL/GenBank/DDBJ databases">
        <authorList>
            <person name="Kallberg Y."/>
            <person name="Tangrot J."/>
            <person name="Rosling A."/>
        </authorList>
    </citation>
    <scope>NUCLEOTIDE SEQUENCE</scope>
    <source>
        <strain evidence="1">AU212A</strain>
    </source>
</reference>
<protein>
    <submittedName>
        <fullName evidence="1">7767_t:CDS:1</fullName>
    </submittedName>
</protein>
<dbReference type="EMBL" id="CAJVPM010047376">
    <property type="protein sequence ID" value="CAG8720676.1"/>
    <property type="molecule type" value="Genomic_DNA"/>
</dbReference>
<feature type="non-terminal residue" evidence="1">
    <location>
        <position position="175"/>
    </location>
</feature>
<feature type="non-terminal residue" evidence="1">
    <location>
        <position position="1"/>
    </location>
</feature>
<comment type="caution">
    <text evidence="1">The sequence shown here is derived from an EMBL/GenBank/DDBJ whole genome shotgun (WGS) entry which is preliminary data.</text>
</comment>
<gene>
    <name evidence="1" type="ORF">SCALOS_LOCUS11242</name>
</gene>